<name>E9G9P6_DAPPU</name>
<reference evidence="2 3" key="1">
    <citation type="journal article" date="2011" name="Science">
        <title>The ecoresponsive genome of Daphnia pulex.</title>
        <authorList>
            <person name="Colbourne J.K."/>
            <person name="Pfrender M.E."/>
            <person name="Gilbert D."/>
            <person name="Thomas W.K."/>
            <person name="Tucker A."/>
            <person name="Oakley T.H."/>
            <person name="Tokishita S."/>
            <person name="Aerts A."/>
            <person name="Arnold G.J."/>
            <person name="Basu M.K."/>
            <person name="Bauer D.J."/>
            <person name="Caceres C.E."/>
            <person name="Carmel L."/>
            <person name="Casola C."/>
            <person name="Choi J.H."/>
            <person name="Detter J.C."/>
            <person name="Dong Q."/>
            <person name="Dusheyko S."/>
            <person name="Eads B.D."/>
            <person name="Frohlich T."/>
            <person name="Geiler-Samerotte K.A."/>
            <person name="Gerlach D."/>
            <person name="Hatcher P."/>
            <person name="Jogdeo S."/>
            <person name="Krijgsveld J."/>
            <person name="Kriventseva E.V."/>
            <person name="Kultz D."/>
            <person name="Laforsch C."/>
            <person name="Lindquist E."/>
            <person name="Lopez J."/>
            <person name="Manak J.R."/>
            <person name="Muller J."/>
            <person name="Pangilinan J."/>
            <person name="Patwardhan R.P."/>
            <person name="Pitluck S."/>
            <person name="Pritham E.J."/>
            <person name="Rechtsteiner A."/>
            <person name="Rho M."/>
            <person name="Rogozin I.B."/>
            <person name="Sakarya O."/>
            <person name="Salamov A."/>
            <person name="Schaack S."/>
            <person name="Shapiro H."/>
            <person name="Shiga Y."/>
            <person name="Skalitzky C."/>
            <person name="Smith Z."/>
            <person name="Souvorov A."/>
            <person name="Sung W."/>
            <person name="Tang Z."/>
            <person name="Tsuchiya D."/>
            <person name="Tu H."/>
            <person name="Vos H."/>
            <person name="Wang M."/>
            <person name="Wolf Y.I."/>
            <person name="Yamagata H."/>
            <person name="Yamada T."/>
            <person name="Ye Y."/>
            <person name="Shaw J.R."/>
            <person name="Andrews J."/>
            <person name="Crease T.J."/>
            <person name="Tang H."/>
            <person name="Lucas S.M."/>
            <person name="Robertson H.M."/>
            <person name="Bork P."/>
            <person name="Koonin E.V."/>
            <person name="Zdobnov E.M."/>
            <person name="Grigoriev I.V."/>
            <person name="Lynch M."/>
            <person name="Boore J.L."/>
        </authorList>
    </citation>
    <scope>NUCLEOTIDE SEQUENCE [LARGE SCALE GENOMIC DNA]</scope>
</reference>
<dbReference type="KEGG" id="dpx:DAPPUDRAFT_100194"/>
<keyword evidence="3" id="KW-1185">Reference proteome</keyword>
<evidence type="ECO:0000256" key="1">
    <source>
        <dbReference type="SAM" id="MobiDB-lite"/>
    </source>
</evidence>
<gene>
    <name evidence="2" type="ORF">DAPPUDRAFT_100194</name>
</gene>
<feature type="compositionally biased region" description="Basic residues" evidence="1">
    <location>
        <begin position="154"/>
        <end position="167"/>
    </location>
</feature>
<feature type="region of interest" description="Disordered" evidence="1">
    <location>
        <begin position="148"/>
        <end position="167"/>
    </location>
</feature>
<evidence type="ECO:0000313" key="3">
    <source>
        <dbReference type="Proteomes" id="UP000000305"/>
    </source>
</evidence>
<accession>E9G9P6</accession>
<dbReference type="HOGENOM" id="CLU_1596190_0_0_1"/>
<dbReference type="Proteomes" id="UP000000305">
    <property type="component" value="Unassembled WGS sequence"/>
</dbReference>
<sequence length="167" mass="19365">MLTTTSIPDEQFKTEENDTFKRDYVWQVKFELYAKNRVITKLRKHILDLKNNPTALNFEGVDHFYPANTNSALAQNNLRVPEQEKTSTQTVNNLLPTTVVDNRIEELEDQYKKACAQNTSMQRQMRGLHAARTVLQSAKAMLVTQLDSKAKELARKKKPRQRRKSKS</sequence>
<protein>
    <submittedName>
        <fullName evidence="2">Uncharacterized protein</fullName>
    </submittedName>
</protein>
<dbReference type="InParanoid" id="E9G9P6"/>
<proteinExistence type="predicted"/>
<dbReference type="EMBL" id="GL732536">
    <property type="protein sequence ID" value="EFX83606.1"/>
    <property type="molecule type" value="Genomic_DNA"/>
</dbReference>
<dbReference type="AlphaFoldDB" id="E9G9P6"/>
<organism evidence="2 3">
    <name type="scientific">Daphnia pulex</name>
    <name type="common">Water flea</name>
    <dbReference type="NCBI Taxonomy" id="6669"/>
    <lineage>
        <taxon>Eukaryota</taxon>
        <taxon>Metazoa</taxon>
        <taxon>Ecdysozoa</taxon>
        <taxon>Arthropoda</taxon>
        <taxon>Crustacea</taxon>
        <taxon>Branchiopoda</taxon>
        <taxon>Diplostraca</taxon>
        <taxon>Cladocera</taxon>
        <taxon>Anomopoda</taxon>
        <taxon>Daphniidae</taxon>
        <taxon>Daphnia</taxon>
    </lineage>
</organism>
<evidence type="ECO:0000313" key="2">
    <source>
        <dbReference type="EMBL" id="EFX83606.1"/>
    </source>
</evidence>